<dbReference type="NCBIfam" id="NF005491">
    <property type="entry name" value="PRK07105.1"/>
    <property type="match status" value="1"/>
</dbReference>
<keyword evidence="4 7" id="KW-0418">Kinase</keyword>
<organism evidence="7 8">
    <name type="scientific">Allofournierella massiliensis</name>
    <dbReference type="NCBI Taxonomy" id="1650663"/>
    <lineage>
        <taxon>Bacteria</taxon>
        <taxon>Bacillati</taxon>
        <taxon>Bacillota</taxon>
        <taxon>Clostridia</taxon>
        <taxon>Eubacteriales</taxon>
        <taxon>Oscillospiraceae</taxon>
        <taxon>Allofournierella</taxon>
    </lineage>
</organism>
<feature type="domain" description="Pyridoxamine kinase/Phosphomethylpyrimidine kinase" evidence="6">
    <location>
        <begin position="76"/>
        <end position="252"/>
    </location>
</feature>
<keyword evidence="5" id="KW-0067">ATP-binding</keyword>
<proteinExistence type="predicted"/>
<gene>
    <name evidence="7" type="ORF">QUW08_00720</name>
</gene>
<evidence type="ECO:0000256" key="1">
    <source>
        <dbReference type="ARBA" id="ARBA00012104"/>
    </source>
</evidence>
<dbReference type="InterPro" id="IPR013749">
    <property type="entry name" value="PM/HMP-P_kinase-1"/>
</dbReference>
<name>A0ABT7ULS6_9FIRM</name>
<accession>A0ABT7ULS6</accession>
<evidence type="ECO:0000256" key="5">
    <source>
        <dbReference type="ARBA" id="ARBA00022840"/>
    </source>
</evidence>
<dbReference type="EC" id="2.7.1.35" evidence="1"/>
<comment type="caution">
    <text evidence="7">The sequence shown here is derived from an EMBL/GenBank/DDBJ whole genome shotgun (WGS) entry which is preliminary data.</text>
</comment>
<dbReference type="Pfam" id="PF08543">
    <property type="entry name" value="Phos_pyr_kin"/>
    <property type="match status" value="1"/>
</dbReference>
<dbReference type="InterPro" id="IPR029056">
    <property type="entry name" value="Ribokinase-like"/>
</dbReference>
<dbReference type="InterPro" id="IPR004625">
    <property type="entry name" value="PyrdxlKinase"/>
</dbReference>
<dbReference type="Gene3D" id="3.40.1190.20">
    <property type="match status" value="1"/>
</dbReference>
<evidence type="ECO:0000256" key="4">
    <source>
        <dbReference type="ARBA" id="ARBA00022777"/>
    </source>
</evidence>
<dbReference type="GO" id="GO:0008478">
    <property type="term" value="F:pyridoxal kinase activity"/>
    <property type="evidence" value="ECO:0007669"/>
    <property type="project" value="UniProtKB-EC"/>
</dbReference>
<evidence type="ECO:0000256" key="3">
    <source>
        <dbReference type="ARBA" id="ARBA00022741"/>
    </source>
</evidence>
<evidence type="ECO:0000259" key="6">
    <source>
        <dbReference type="Pfam" id="PF08543"/>
    </source>
</evidence>
<dbReference type="PANTHER" id="PTHR10534">
    <property type="entry name" value="PYRIDOXAL KINASE"/>
    <property type="match status" value="1"/>
</dbReference>
<sequence>MKHTAPKTILCIHDLSGMGRCSLSVAAPVLATMGHQPVLLPTTLLSTHTGGLGKPVVQPLASYAEAALDHYRKLGVEFDCIYSGYLASEAEQQLVRKAFSYWPGALKVVDPVLADHGRFYTGMQDLLPGMRELCRQADLILPNLTEACFLLGREYSAEEFTPEQAQALADEVSAGVQRAVVTGLPLAKHLACAGSSGRDRFVVKRLRIDRSYPGTGDLFAAVLVGCLLRGNALSAAADAAAGFVAEAINNTAPTADPAFGVWFEPLLGRLSGGN</sequence>
<evidence type="ECO:0000256" key="2">
    <source>
        <dbReference type="ARBA" id="ARBA00022679"/>
    </source>
</evidence>
<reference evidence="7 8" key="2">
    <citation type="submission" date="2023-06" db="EMBL/GenBank/DDBJ databases">
        <title>Identification and characterization of horizontal gene transfer across gut microbiota members of farm animals based on homology search.</title>
        <authorList>
            <person name="Schwarzerova J."/>
            <person name="Nykrynova M."/>
            <person name="Jureckova K."/>
            <person name="Cejkova D."/>
            <person name="Rychlik I."/>
        </authorList>
    </citation>
    <scope>NUCLEOTIDE SEQUENCE [LARGE SCALE GENOMIC DNA]</scope>
    <source>
        <strain evidence="7 8">ET340</strain>
    </source>
</reference>
<reference evidence="7 8" key="3">
    <citation type="submission" date="2023-06" db="EMBL/GenBank/DDBJ databases">
        <authorList>
            <person name="Zeman M."/>
            <person name="Kubasova T."/>
            <person name="Jahodarova E."/>
            <person name="Nykrynova M."/>
            <person name="Rychlik I."/>
        </authorList>
    </citation>
    <scope>NUCLEOTIDE SEQUENCE [LARGE SCALE GENOMIC DNA]</scope>
    <source>
        <strain evidence="7 8">ET340</strain>
    </source>
</reference>
<evidence type="ECO:0000313" key="8">
    <source>
        <dbReference type="Proteomes" id="UP001529380"/>
    </source>
</evidence>
<keyword evidence="2 7" id="KW-0808">Transferase</keyword>
<protein>
    <recommendedName>
        <fullName evidence="1">pyridoxal kinase</fullName>
        <ecNumber evidence="1">2.7.1.35</ecNumber>
    </recommendedName>
</protein>
<reference evidence="8" key="1">
    <citation type="submission" date="2023-06" db="EMBL/GenBank/DDBJ databases">
        <title>Identification and characterization of horizontal gene transfer across gut microbiota members of farm animals based on homology search.</title>
        <authorList>
            <person name="Zeman M."/>
            <person name="Kubasova T."/>
            <person name="Jahodarova E."/>
            <person name="Nykrynova M."/>
            <person name="Rychlik I."/>
        </authorList>
    </citation>
    <scope>NUCLEOTIDE SEQUENCE [LARGE SCALE GENOMIC DNA]</scope>
    <source>
        <strain evidence="8">ET340</strain>
    </source>
</reference>
<dbReference type="Proteomes" id="UP001529380">
    <property type="component" value="Unassembled WGS sequence"/>
</dbReference>
<keyword evidence="8" id="KW-1185">Reference proteome</keyword>
<dbReference type="SUPFAM" id="SSF53613">
    <property type="entry name" value="Ribokinase-like"/>
    <property type="match status" value="1"/>
</dbReference>
<dbReference type="PANTHER" id="PTHR10534:SF2">
    <property type="entry name" value="PYRIDOXAL KINASE"/>
    <property type="match status" value="1"/>
</dbReference>
<keyword evidence="3" id="KW-0547">Nucleotide-binding</keyword>
<evidence type="ECO:0000313" key="7">
    <source>
        <dbReference type="EMBL" id="MDM8199834.1"/>
    </source>
</evidence>
<dbReference type="EMBL" id="JAUDCL010000001">
    <property type="protein sequence ID" value="MDM8199834.1"/>
    <property type="molecule type" value="Genomic_DNA"/>
</dbReference>
<dbReference type="RefSeq" id="WP_289598515.1">
    <property type="nucleotide sequence ID" value="NZ_JAUDCL010000001.1"/>
</dbReference>